<name>G0N017_CAEBE</name>
<evidence type="ECO:0008006" key="4">
    <source>
        <dbReference type="Google" id="ProtNLM"/>
    </source>
</evidence>
<keyword evidence="1" id="KW-0732">Signal</keyword>
<proteinExistence type="predicted"/>
<feature type="chain" id="PRO_5003404880" description="C6 domain-containing protein" evidence="1">
    <location>
        <begin position="21"/>
        <end position="127"/>
    </location>
</feature>
<evidence type="ECO:0000313" key="2">
    <source>
        <dbReference type="EMBL" id="EGT48569.1"/>
    </source>
</evidence>
<protein>
    <recommendedName>
        <fullName evidence="4">C6 domain-containing protein</fullName>
    </recommendedName>
</protein>
<feature type="signal peptide" evidence="1">
    <location>
        <begin position="1"/>
        <end position="20"/>
    </location>
</feature>
<dbReference type="Proteomes" id="UP000008068">
    <property type="component" value="Unassembled WGS sequence"/>
</dbReference>
<sequence>MFTLTLVNFFLLSYIQLNKYLDCSCPKFTESYQIEGSFSIDLYATLGPVDNVNYSNRCSHVIITCTPFSSTWDSDAWAEYNGTMKSLISATSRIWCDGDTWKVEMRKGGETEIWDDVSVYCQSYRAR</sequence>
<gene>
    <name evidence="2" type="ORF">CAEBREN_07643</name>
</gene>
<dbReference type="OrthoDB" id="10343183at2759"/>
<reference evidence="3" key="1">
    <citation type="submission" date="2011-07" db="EMBL/GenBank/DDBJ databases">
        <authorList>
            <consortium name="Caenorhabditis brenneri Sequencing and Analysis Consortium"/>
            <person name="Wilson R.K."/>
        </authorList>
    </citation>
    <scope>NUCLEOTIDE SEQUENCE [LARGE SCALE GENOMIC DNA]</scope>
    <source>
        <strain evidence="3">PB2801</strain>
    </source>
</reference>
<dbReference type="HOGENOM" id="CLU_1972435_0_0_1"/>
<keyword evidence="3" id="KW-1185">Reference proteome</keyword>
<dbReference type="InParanoid" id="G0N017"/>
<evidence type="ECO:0000313" key="3">
    <source>
        <dbReference type="Proteomes" id="UP000008068"/>
    </source>
</evidence>
<dbReference type="AlphaFoldDB" id="G0N017"/>
<evidence type="ECO:0000256" key="1">
    <source>
        <dbReference type="SAM" id="SignalP"/>
    </source>
</evidence>
<accession>G0N017</accession>
<dbReference type="EMBL" id="GL379823">
    <property type="protein sequence ID" value="EGT48569.1"/>
    <property type="molecule type" value="Genomic_DNA"/>
</dbReference>
<organism evidence="3">
    <name type="scientific">Caenorhabditis brenneri</name>
    <name type="common">Nematode worm</name>
    <dbReference type="NCBI Taxonomy" id="135651"/>
    <lineage>
        <taxon>Eukaryota</taxon>
        <taxon>Metazoa</taxon>
        <taxon>Ecdysozoa</taxon>
        <taxon>Nematoda</taxon>
        <taxon>Chromadorea</taxon>
        <taxon>Rhabditida</taxon>
        <taxon>Rhabditina</taxon>
        <taxon>Rhabditomorpha</taxon>
        <taxon>Rhabditoidea</taxon>
        <taxon>Rhabditidae</taxon>
        <taxon>Peloderinae</taxon>
        <taxon>Caenorhabditis</taxon>
    </lineage>
</organism>